<feature type="domain" description="MABP" evidence="8">
    <location>
        <begin position="1452"/>
        <end position="1632"/>
    </location>
</feature>
<dbReference type="SUPFAM" id="SSF49899">
    <property type="entry name" value="Concanavalin A-like lectins/glucanases"/>
    <property type="match status" value="1"/>
</dbReference>
<dbReference type="Pfam" id="PF00641">
    <property type="entry name" value="Zn_ribbon_RanBP"/>
    <property type="match status" value="3"/>
</dbReference>
<dbReference type="InterPro" id="IPR028889">
    <property type="entry name" value="USP"/>
</dbReference>
<dbReference type="Gene3D" id="2.60.120.200">
    <property type="match status" value="1"/>
</dbReference>
<dbReference type="InterPro" id="IPR001876">
    <property type="entry name" value="Znf_RanBP2"/>
</dbReference>
<dbReference type="GO" id="GO:0008270">
    <property type="term" value="F:zinc ion binding"/>
    <property type="evidence" value="ECO:0007669"/>
    <property type="project" value="UniProtKB-KW"/>
</dbReference>
<evidence type="ECO:0000259" key="6">
    <source>
        <dbReference type="PROSITE" id="PS50199"/>
    </source>
</evidence>
<evidence type="ECO:0000259" key="8">
    <source>
        <dbReference type="PROSITE" id="PS51498"/>
    </source>
</evidence>
<dbReference type="PROSITE" id="PS01358">
    <property type="entry name" value="ZF_RANBP2_1"/>
    <property type="match status" value="4"/>
</dbReference>
<dbReference type="SUPFAM" id="SSF54001">
    <property type="entry name" value="Cysteine proteinases"/>
    <property type="match status" value="1"/>
</dbReference>
<dbReference type="PROSITE" id="PS50199">
    <property type="entry name" value="ZF_RANBP2_2"/>
    <property type="match status" value="3"/>
</dbReference>
<feature type="domain" description="MABP" evidence="8">
    <location>
        <begin position="1901"/>
        <end position="2054"/>
    </location>
</feature>
<dbReference type="InterPro" id="IPR018200">
    <property type="entry name" value="USP_CS"/>
</dbReference>
<sequence length="2621" mass="283192">MAIVELWTAYTDDAATAGRPPPSQEGLRDVGLLLATQDLSPDMHAKRIVDAVTYLYDTVKQQQTNGTSLVLFLDLVRYAFEGLKVTKQFAALDTTCHQLLPVLLSLIDALFRAKPPVSDATLPAAVLTFVMDVLVGYQHSSALYVAGGSRLLAHFETIQQWLHSPDHVVDLSGIGRTLVLTVCCLARLHPGCRDLNAAFSTNLLANFGVAIPAASDLDAALRHTSWLPPSEAIRNDSIPTVEGLWTLDENVLADATPRSGNRNAGSVVLRHVSACHGVAFSATMHEPYDYDKILIDLSGDVVTELVEPSSSTHDLPHQISLQGQWQHVLDATAPNSMQAPSQEWTCPVCTVANAAGARVCSTCAAPAPTVDTTHVSAHRSNPAPFAATIGPAAVTDAFMDVRWSRGDQHGRWLARRQRQPTAFELTATTDVRAAVYTPRGRAADCLVVETLSNVASNCSTSTVEFWSTQWRRDPSQSQVLVANGEFSVSINQHGHLVWQVGASTELVVPPDCLPPSAASSFVHVALVWDVTVLSLVLNGRVVCQAPRPTEEQTGQRKVLVLGGAPTDLALLPLGLLDLPRGVYGVDRCFDGSLVEVRLWSVAVSVDVVAHRSRHTLHGDEEGLVAYFPLVGGVLYRDASRHGHHHATWFNEYHRIACPSWSCPVSQVELGRLPVVGHRWQSQHGLSFFGHISKNDHHVGLLRLASGSAVWTDESVNLSQHVGFYTEMELAMPEPSSVCVAWSDVSFWDLSPLIHEASALDATAAHDGRSPRRALFVQVTTNAPNDDASVSVFVWADQTAHCLSVVHTTASSFSATTLGIRYDGAVLSVYVGNRLLSVLSLDLGAALASALQRVRVGIVSPLRLNSSVQLAKWTFETTPAAVDIPNNVPAVCRVYGLDAVPPTTSSRPDDAAAADDGRVSCTKHRTDGSAIVQELYMCQTCDSNLVFCAPCATVCHHGHELVWMGKVSGACGCHTRGVESCVCFGQPAIQANETPQFSLWRCVQCTVVNAITVSQCAVCASKSPLPSAAPSTPVLSTGLFEVPAAEWSCPACTMLNDALSAKCTICDTGRPDSNTSSTSTTTQNDGILSLYHAAAEVTGPWWVCNACTMQNDSSDVKCGICGTLKPLPLAMPVATPVPDTATPLLSVPEHAPTLSQPSPWLAKKHSILEHKRIQHENTLPALVTALAHQDEVWETTQGLLTVKYADTFVGDIVHGEYTDTKNSDGGLCGVLKTSLDIHHPRLELRAKYKPNAAAQDNSCVLIWPSRQLFDGYWYRGDGSGAWKCTYSPLTTEVRGLEAAADLSSSALVPFYSGLANMTQGLTNVCYQNSFLQILFMTHALRDAILACPSPNPTLATVQHLFARMLQSRAPCLATHDLQAVLPPTFQAGRQQDVCDFAHFLMESISTGFEDAIHELVGGTTATIVACKSSDCGHVSVTREYFWELLLNMVDLRYTPITSIRAVHGTTLRIPTPARYDRLNYDLNKDRTGAPYVFLCVQRDASNALPITDILIKVCDAGEPKPTLSGYNRVELDLNMGTSSSTSSTTSPSHRTDGGSLKKASTSTGVATTESCVSGNGGKKQIYLFYGSDPHGSPVTDLTVIYNQDAVPDGFKVIRVDLNQGEGAKVFLCYRCDMPVTDIKLQYIAHTDGGSGPCITGLRLVPTDQVASLEAAAWEDLHLATNDRSPPSASNHPPLDHLMVQRGHGNPLYAIEVFRSPRMVPKYSDYETISVVTPPPVEELTPDLLLGDWFGGDDIDRSFRAVRFTHTAPNLSPTWTVSGVFGKHNGRLTGVLQSFHTLSHVLWGSWTDSTTKWPQLVHLVFRFDASAVPPIVVVDGVVGDGKAKLVNFRATQATNVVVPALSPITELLVARGSDLPLATGAGTSVLCGLHGDLFLLVRRDPHEAPVKEVCVVYGGIDPIPDGYVCVDTTVSGATANLNTTSTTDVSIFICFKRDSLPTTLGVTDVVVVTSNVPVGYTKLQHTPLGMDASLVQGQSIYIAIKRVEADAAALTSVVVEHALNGQYDTSLWGRLQLTVLESVQSSELMGSFSVTSSLSSSSSPPGILRGIAYPKSTNNKNTIKCMGLWEPAGGQTLASYNASIGVSSGVGPFEFEFALQDDKNICIPVADGWWSRSGDGGSGGPWRLVQDCYVQLAYKKDYGSEWAHGHVTSSERVSRHSVASMLHRFGSVKTLGGDFTCSGCHRRTESRVHSVVVTPPAHLILTFKRMYYDWKVQKTCKSLHDVSFPAVLTLPALSPADAATLAVDDDTTPEGRRTYGLYGVLVHSGLSANSGHYYSFGRSSASNQLHLEDDPTAPWIQFNDSNVRPTTWNDLHATIESSVSDSVYLLFYKRLEHIVRLHDEYHLSAVSHEDKEEDESKLDEEAMLLAKAMALSMSTQDTSPRGRVYTVSQDKSLDSLDPIRSFPHVMFVNVSKNSLTDVSDALAALEFLVSVNLSENQLTTVPKFNHAFLKVTFLDVDLSKNQLTSLQDAEGKSIVALKLNGSNQLTSVDGLANLTALKSVELARNHIDAISLATDMPNVDHVSENKLTTLVGLEAFPNLASLSVDLNQVSNSVTELDSYRLDLLLLLPRIKKLDGIPVTDDERVKAIALKQQRDAAAKQAADI</sequence>
<dbReference type="Gene3D" id="3.80.10.10">
    <property type="entry name" value="Ribonuclease Inhibitor"/>
    <property type="match status" value="2"/>
</dbReference>
<evidence type="ECO:0000313" key="10">
    <source>
        <dbReference type="Proteomes" id="UP000285430"/>
    </source>
</evidence>
<dbReference type="GO" id="GO:0005634">
    <property type="term" value="C:nucleus"/>
    <property type="evidence" value="ECO:0007669"/>
    <property type="project" value="TreeGrafter"/>
</dbReference>
<feature type="domain" description="USP" evidence="7">
    <location>
        <begin position="1311"/>
        <end position="2349"/>
    </location>
</feature>
<dbReference type="VEuPathDB" id="FungiDB:H257_14344"/>
<keyword evidence="3" id="KW-0862">Zinc</keyword>
<dbReference type="Gene3D" id="3.90.70.10">
    <property type="entry name" value="Cysteine proteinases"/>
    <property type="match status" value="2"/>
</dbReference>
<dbReference type="Gene3D" id="2.100.10.50">
    <property type="match status" value="2"/>
</dbReference>
<dbReference type="VEuPathDB" id="FungiDB:H257_14345"/>
<evidence type="ECO:0000256" key="4">
    <source>
        <dbReference type="PROSITE-ProRule" id="PRU00322"/>
    </source>
</evidence>
<feature type="domain" description="RanBP2-type" evidence="6">
    <location>
        <begin position="1096"/>
        <end position="1126"/>
    </location>
</feature>
<dbReference type="Pfam" id="PF00443">
    <property type="entry name" value="UCH"/>
    <property type="match status" value="1"/>
</dbReference>
<proteinExistence type="predicted"/>
<dbReference type="Pfam" id="PF13385">
    <property type="entry name" value="Laminin_G_3"/>
    <property type="match status" value="1"/>
</dbReference>
<dbReference type="PROSITE" id="PS51498">
    <property type="entry name" value="MABP"/>
    <property type="match status" value="2"/>
</dbReference>
<dbReference type="SMART" id="SM00547">
    <property type="entry name" value="ZnF_RBZ"/>
    <property type="match status" value="4"/>
</dbReference>
<dbReference type="PROSITE" id="PS00973">
    <property type="entry name" value="USP_2"/>
    <property type="match status" value="1"/>
</dbReference>
<evidence type="ECO:0000256" key="5">
    <source>
        <dbReference type="SAM" id="MobiDB-lite"/>
    </source>
</evidence>
<dbReference type="Proteomes" id="UP000285430">
    <property type="component" value="Unassembled WGS sequence"/>
</dbReference>
<feature type="compositionally biased region" description="Low complexity" evidence="5">
    <location>
        <begin position="1536"/>
        <end position="1547"/>
    </location>
</feature>
<dbReference type="InterPro" id="IPR023341">
    <property type="entry name" value="MABP"/>
</dbReference>
<dbReference type="Gene3D" id="2.30.30.380">
    <property type="entry name" value="Zn-finger domain of Sec23/24"/>
    <property type="match status" value="1"/>
</dbReference>
<dbReference type="GO" id="GO:0004843">
    <property type="term" value="F:cysteine-type deubiquitinase activity"/>
    <property type="evidence" value="ECO:0007669"/>
    <property type="project" value="InterPro"/>
</dbReference>
<dbReference type="InterPro" id="IPR003126">
    <property type="entry name" value="Znf_UBR"/>
</dbReference>
<comment type="caution">
    <text evidence="9">The sequence shown here is derived from an EMBL/GenBank/DDBJ whole genome shotgun (WGS) entry which is preliminary data.</text>
</comment>
<dbReference type="SMART" id="SM00396">
    <property type="entry name" value="ZnF_UBR1"/>
    <property type="match status" value="1"/>
</dbReference>
<dbReference type="InterPro" id="IPR032675">
    <property type="entry name" value="LRR_dom_sf"/>
</dbReference>
<evidence type="ECO:0000256" key="1">
    <source>
        <dbReference type="ARBA" id="ARBA00022723"/>
    </source>
</evidence>
<keyword evidence="2 4" id="KW-0863">Zinc-finger</keyword>
<organism evidence="9 10">
    <name type="scientific">Aphanomyces astaci</name>
    <name type="common">Crayfish plague agent</name>
    <dbReference type="NCBI Taxonomy" id="112090"/>
    <lineage>
        <taxon>Eukaryota</taxon>
        <taxon>Sar</taxon>
        <taxon>Stramenopiles</taxon>
        <taxon>Oomycota</taxon>
        <taxon>Saprolegniomycetes</taxon>
        <taxon>Saprolegniales</taxon>
        <taxon>Verrucalvaceae</taxon>
        <taxon>Aphanomyces</taxon>
    </lineage>
</organism>
<dbReference type="EMBL" id="QUTH01002579">
    <property type="protein sequence ID" value="RHZ25172.1"/>
    <property type="molecule type" value="Genomic_DNA"/>
</dbReference>
<dbReference type="InterPro" id="IPR050164">
    <property type="entry name" value="Peptidase_C19"/>
</dbReference>
<dbReference type="GO" id="GO:0016579">
    <property type="term" value="P:protein deubiquitination"/>
    <property type="evidence" value="ECO:0007669"/>
    <property type="project" value="InterPro"/>
</dbReference>
<dbReference type="GO" id="GO:0005829">
    <property type="term" value="C:cytosol"/>
    <property type="evidence" value="ECO:0007669"/>
    <property type="project" value="TreeGrafter"/>
</dbReference>
<feature type="domain" description="RanBP2-type" evidence="6">
    <location>
        <begin position="1042"/>
        <end position="1071"/>
    </location>
</feature>
<dbReference type="InterPro" id="IPR013320">
    <property type="entry name" value="ConA-like_dom_sf"/>
</dbReference>
<dbReference type="PANTHER" id="PTHR24006:SF827">
    <property type="entry name" value="UBIQUITIN CARBOXYL-TERMINAL HYDROLASE 34"/>
    <property type="match status" value="1"/>
</dbReference>
<evidence type="ECO:0000313" key="9">
    <source>
        <dbReference type="EMBL" id="RHZ25172.1"/>
    </source>
</evidence>
<name>A0A3R6YA77_APHAT</name>
<dbReference type="Gene3D" id="4.10.1060.10">
    <property type="entry name" value="Zinc finger, RanBP2-type"/>
    <property type="match status" value="2"/>
</dbReference>
<dbReference type="CDD" id="cd19671">
    <property type="entry name" value="UBR-box_UBR4_5_6_7"/>
    <property type="match status" value="1"/>
</dbReference>
<dbReference type="SUPFAM" id="SSF52058">
    <property type="entry name" value="L domain-like"/>
    <property type="match status" value="1"/>
</dbReference>
<dbReference type="InterPro" id="IPR038765">
    <property type="entry name" value="Papain-like_cys_pep_sf"/>
</dbReference>
<evidence type="ECO:0000256" key="3">
    <source>
        <dbReference type="ARBA" id="ARBA00022833"/>
    </source>
</evidence>
<evidence type="ECO:0000256" key="2">
    <source>
        <dbReference type="ARBA" id="ARBA00022771"/>
    </source>
</evidence>
<gene>
    <name evidence="9" type="ORF">DYB37_005572</name>
</gene>
<feature type="domain" description="RanBP2-type" evidence="6">
    <location>
        <begin position="340"/>
        <end position="369"/>
    </location>
</feature>
<feature type="region of interest" description="Disordered" evidence="5">
    <location>
        <begin position="1533"/>
        <end position="1560"/>
    </location>
</feature>
<accession>A0A3R6YA77</accession>
<protein>
    <submittedName>
        <fullName evidence="9">Uncharacterized protein</fullName>
    </submittedName>
</protein>
<dbReference type="PANTHER" id="PTHR24006">
    <property type="entry name" value="UBIQUITIN CARBOXYL-TERMINAL HYDROLASE"/>
    <property type="match status" value="1"/>
</dbReference>
<dbReference type="PROSITE" id="PS50235">
    <property type="entry name" value="USP_3"/>
    <property type="match status" value="1"/>
</dbReference>
<keyword evidence="1" id="KW-0479">Metal-binding</keyword>
<dbReference type="InterPro" id="IPR001394">
    <property type="entry name" value="Peptidase_C19_UCH"/>
</dbReference>
<evidence type="ECO:0000259" key="7">
    <source>
        <dbReference type="PROSITE" id="PS50235"/>
    </source>
</evidence>
<reference evidence="9 10" key="1">
    <citation type="submission" date="2018-08" db="EMBL/GenBank/DDBJ databases">
        <title>Aphanomyces genome sequencing and annotation.</title>
        <authorList>
            <person name="Minardi D."/>
            <person name="Oidtmann B."/>
            <person name="Van Der Giezen M."/>
            <person name="Studholme D.J."/>
        </authorList>
    </citation>
    <scope>NUCLEOTIDE SEQUENCE [LARGE SCALE GENOMIC DNA]</scope>
    <source>
        <strain evidence="9 10">Da</strain>
    </source>
</reference>